<keyword evidence="1" id="KW-0812">Transmembrane</keyword>
<reference evidence="3" key="1">
    <citation type="submission" date="2018-09" db="EMBL/GenBank/DDBJ databases">
        <authorList>
            <person name="Kim I."/>
        </authorList>
    </citation>
    <scope>NUCLEOTIDE SEQUENCE [LARGE SCALE GENOMIC DNA]</scope>
    <source>
        <strain evidence="3">DD4a</strain>
    </source>
</reference>
<dbReference type="RefSeq" id="WP_147392093.1">
    <property type="nucleotide sequence ID" value="NZ_QXTG01000002.1"/>
</dbReference>
<dbReference type="EMBL" id="QXTG01000002">
    <property type="protein sequence ID" value="RIX28269.1"/>
    <property type="molecule type" value="Genomic_DNA"/>
</dbReference>
<sequence length="62" mass="6517">MGSPVMLVLAAVLVLVAIALSAIAIRRNGWRGSPATVRERLLVYVPIGLCVFFAGLLLLGTP</sequence>
<evidence type="ECO:0000313" key="3">
    <source>
        <dbReference type="Proteomes" id="UP000265742"/>
    </source>
</evidence>
<keyword evidence="1" id="KW-1133">Transmembrane helix</keyword>
<dbReference type="OrthoDB" id="9993270at2"/>
<proteinExistence type="predicted"/>
<name>A0A3A1TWT7_9MICO</name>
<evidence type="ECO:0000256" key="1">
    <source>
        <dbReference type="SAM" id="Phobius"/>
    </source>
</evidence>
<evidence type="ECO:0000313" key="2">
    <source>
        <dbReference type="EMBL" id="RIX28269.1"/>
    </source>
</evidence>
<feature type="transmembrane region" description="Helical" evidence="1">
    <location>
        <begin position="41"/>
        <end position="60"/>
    </location>
</feature>
<protein>
    <submittedName>
        <fullName evidence="2">Uncharacterized protein</fullName>
    </submittedName>
</protein>
<gene>
    <name evidence="2" type="ORF">D1781_12495</name>
</gene>
<keyword evidence="3" id="KW-1185">Reference proteome</keyword>
<comment type="caution">
    <text evidence="2">The sequence shown here is derived from an EMBL/GenBank/DDBJ whole genome shotgun (WGS) entry which is preliminary data.</text>
</comment>
<feature type="transmembrane region" description="Helical" evidence="1">
    <location>
        <begin position="6"/>
        <end position="25"/>
    </location>
</feature>
<accession>A0A3A1TWT7</accession>
<keyword evidence="1" id="KW-0472">Membrane</keyword>
<dbReference type="Proteomes" id="UP000265742">
    <property type="component" value="Unassembled WGS sequence"/>
</dbReference>
<dbReference type="AlphaFoldDB" id="A0A3A1TWT7"/>
<organism evidence="2 3">
    <name type="scientific">Amnibacterium setariae</name>
    <dbReference type="NCBI Taxonomy" id="2306585"/>
    <lineage>
        <taxon>Bacteria</taxon>
        <taxon>Bacillati</taxon>
        <taxon>Actinomycetota</taxon>
        <taxon>Actinomycetes</taxon>
        <taxon>Micrococcales</taxon>
        <taxon>Microbacteriaceae</taxon>
        <taxon>Amnibacterium</taxon>
    </lineage>
</organism>